<evidence type="ECO:0000313" key="4">
    <source>
        <dbReference type="Proteomes" id="UP000093355"/>
    </source>
</evidence>
<dbReference type="AlphaFoldDB" id="A0A1B9NAH3"/>
<feature type="region of interest" description="Disordered" evidence="1">
    <location>
        <begin position="1"/>
        <end position="22"/>
    </location>
</feature>
<dbReference type="STRING" id="904291.A7J15_07955"/>
<feature type="compositionally biased region" description="Pro residues" evidence="1">
    <location>
        <begin position="1"/>
        <end position="21"/>
    </location>
</feature>
<dbReference type="Proteomes" id="UP000093355">
    <property type="component" value="Unassembled WGS sequence"/>
</dbReference>
<organism evidence="3 4">
    <name type="scientific">Microbacterium sediminis</name>
    <dbReference type="NCBI Taxonomy" id="904291"/>
    <lineage>
        <taxon>Bacteria</taxon>
        <taxon>Bacillati</taxon>
        <taxon>Actinomycetota</taxon>
        <taxon>Actinomycetes</taxon>
        <taxon>Micrococcales</taxon>
        <taxon>Microbacteriaceae</taxon>
        <taxon>Microbacterium</taxon>
    </lineage>
</organism>
<comment type="caution">
    <text evidence="3">The sequence shown here is derived from an EMBL/GenBank/DDBJ whole genome shotgun (WGS) entry which is preliminary data.</text>
</comment>
<protein>
    <submittedName>
        <fullName evidence="3">Uncharacterized protein</fullName>
    </submittedName>
</protein>
<gene>
    <name evidence="3" type="ORF">A7J15_07955</name>
</gene>
<evidence type="ECO:0000313" key="3">
    <source>
        <dbReference type="EMBL" id="OCG73596.1"/>
    </source>
</evidence>
<keyword evidence="4" id="KW-1185">Reference proteome</keyword>
<proteinExistence type="predicted"/>
<dbReference type="RefSeq" id="WP_067026707.1">
    <property type="nucleotide sequence ID" value="NZ_CP038256.1"/>
</dbReference>
<keyword evidence="2" id="KW-0812">Transmembrane</keyword>
<accession>A0A1B9NAH3</accession>
<feature type="transmembrane region" description="Helical" evidence="2">
    <location>
        <begin position="70"/>
        <end position="93"/>
    </location>
</feature>
<sequence>MTTPSLPPQQPPGPAGPPQGGPPAGFYPYAGVEAQLRWWNGHAWDDRWMQVLAPGKRFTWGTGATTAQVVAGWIVAVIGGLGVLWCLVGLIGADDGTEATLAVMMMLAQLGIIALGVLAIINGRIAVRRKRDRERVGSR</sequence>
<feature type="transmembrane region" description="Helical" evidence="2">
    <location>
        <begin position="99"/>
        <end position="121"/>
    </location>
</feature>
<name>A0A1B9NAH3_9MICO</name>
<keyword evidence="2" id="KW-1133">Transmembrane helix</keyword>
<keyword evidence="2" id="KW-0472">Membrane</keyword>
<evidence type="ECO:0000256" key="1">
    <source>
        <dbReference type="SAM" id="MobiDB-lite"/>
    </source>
</evidence>
<reference evidence="3 4" key="1">
    <citation type="submission" date="2016-05" db="EMBL/GenBank/DDBJ databases">
        <authorList>
            <person name="Lavstsen T."/>
            <person name="Jespersen J.S."/>
        </authorList>
    </citation>
    <scope>NUCLEOTIDE SEQUENCE [LARGE SCALE GENOMIC DNA]</scope>
    <source>
        <strain evidence="3 4">YLB-01</strain>
    </source>
</reference>
<evidence type="ECO:0000256" key="2">
    <source>
        <dbReference type="SAM" id="Phobius"/>
    </source>
</evidence>
<dbReference type="EMBL" id="LXMD01000024">
    <property type="protein sequence ID" value="OCG73596.1"/>
    <property type="molecule type" value="Genomic_DNA"/>
</dbReference>